<evidence type="ECO:0000313" key="6">
    <source>
        <dbReference type="EMBL" id="RAP35132.1"/>
    </source>
</evidence>
<dbReference type="InterPro" id="IPR026592">
    <property type="entry name" value="BamE"/>
</dbReference>
<dbReference type="PROSITE" id="PS51257">
    <property type="entry name" value="PROKAR_LIPOPROTEIN"/>
    <property type="match status" value="1"/>
</dbReference>
<sequence>MAKFFRTGKIMRLLRLLLALTISFGIASCASYDFSRRIVQQGNLLPQSTVSRLKTGMSKQDVAILLGSSLLSPTFNNNRWDYAYTWRKGSSPLKVKNVSLYFSNGVLTRIEHFP</sequence>
<dbReference type="OrthoDB" id="9808250at2"/>
<evidence type="ECO:0000256" key="1">
    <source>
        <dbReference type="ARBA" id="ARBA00022729"/>
    </source>
</evidence>
<evidence type="ECO:0000256" key="4">
    <source>
        <dbReference type="HAMAP-Rule" id="MF_00925"/>
    </source>
</evidence>
<name>A0A364LGA4_9GAMM</name>
<evidence type="ECO:0000256" key="3">
    <source>
        <dbReference type="ARBA" id="ARBA00023237"/>
    </source>
</evidence>
<dbReference type="InterPro" id="IPR037873">
    <property type="entry name" value="BamE-like"/>
</dbReference>
<protein>
    <recommendedName>
        <fullName evidence="4">Outer membrane protein assembly factor BamE</fullName>
    </recommendedName>
</protein>
<dbReference type="GO" id="GO:0030674">
    <property type="term" value="F:protein-macromolecule adaptor activity"/>
    <property type="evidence" value="ECO:0007669"/>
    <property type="project" value="TreeGrafter"/>
</dbReference>
<keyword evidence="4" id="KW-0564">Palmitate</keyword>
<dbReference type="AlphaFoldDB" id="A0A364LGA4"/>
<comment type="caution">
    <text evidence="6">The sequence shown here is derived from an EMBL/GenBank/DDBJ whole genome shotgun (WGS) entry which is preliminary data.</text>
</comment>
<keyword evidence="2 4" id="KW-0472">Membrane</keyword>
<comment type="subcellular location">
    <subcellularLocation>
        <location evidence="4">Cell outer membrane</location>
        <topology evidence="4">Lipid-anchor</topology>
    </subcellularLocation>
</comment>
<comment type="function">
    <text evidence="4">Part of the outer membrane protein assembly complex, which is involved in assembly and insertion of beta-barrel proteins into the outer membrane.</text>
</comment>
<dbReference type="PANTHER" id="PTHR37482:SF1">
    <property type="entry name" value="OUTER MEMBRANE PROTEIN ASSEMBLY FACTOR BAME"/>
    <property type="match status" value="1"/>
</dbReference>
<dbReference type="HAMAP" id="MF_00925">
    <property type="entry name" value="OM_assembly_BamE"/>
    <property type="match status" value="1"/>
</dbReference>
<feature type="domain" description="Outer membrane protein assembly factor BamE" evidence="5">
    <location>
        <begin position="42"/>
        <end position="110"/>
    </location>
</feature>
<dbReference type="Gene3D" id="3.30.1450.10">
    <property type="match status" value="1"/>
</dbReference>
<dbReference type="Pfam" id="PF04355">
    <property type="entry name" value="BamE"/>
    <property type="match status" value="1"/>
</dbReference>
<dbReference type="EMBL" id="MVJN01000011">
    <property type="protein sequence ID" value="RAP35132.1"/>
    <property type="molecule type" value="Genomic_DNA"/>
</dbReference>
<keyword evidence="3 4" id="KW-0998">Cell outer membrane</keyword>
<dbReference type="RefSeq" id="WP_058507975.1">
    <property type="nucleotide sequence ID" value="NZ_CAAAIK010000016.1"/>
</dbReference>
<comment type="similarity">
    <text evidence="4">Belongs to the BamE family.</text>
</comment>
<keyword evidence="1 4" id="KW-0732">Signal</keyword>
<accession>A0A364LGA4</accession>
<reference evidence="6 7" key="1">
    <citation type="submission" date="2017-02" db="EMBL/GenBank/DDBJ databases">
        <title>Legionella quilivanii strain from human: case report and whole genome sequencing analysis.</title>
        <authorList>
            <person name="Lalancette C."/>
            <person name="Leduc J.-M."/>
            <person name="Levesque S."/>
            <person name="Fournier E."/>
            <person name="Saoud J."/>
            <person name="Faucher S.P."/>
            <person name="Bernard K."/>
            <person name="Martineau C."/>
            <person name="Longtin J."/>
        </authorList>
    </citation>
    <scope>NUCLEOTIDE SEQUENCE [LARGE SCALE GENOMIC DNA]</scope>
    <source>
        <strain evidence="6 7">ID143958</strain>
    </source>
</reference>
<keyword evidence="4" id="KW-0449">Lipoprotein</keyword>
<organism evidence="6 7">
    <name type="scientific">Legionella quinlivanii</name>
    <dbReference type="NCBI Taxonomy" id="45073"/>
    <lineage>
        <taxon>Bacteria</taxon>
        <taxon>Pseudomonadati</taxon>
        <taxon>Pseudomonadota</taxon>
        <taxon>Gammaproteobacteria</taxon>
        <taxon>Legionellales</taxon>
        <taxon>Legionellaceae</taxon>
        <taxon>Legionella</taxon>
    </lineage>
</organism>
<dbReference type="GO" id="GO:0043165">
    <property type="term" value="P:Gram-negative-bacterium-type cell outer membrane assembly"/>
    <property type="evidence" value="ECO:0007669"/>
    <property type="project" value="UniProtKB-UniRule"/>
</dbReference>
<dbReference type="PANTHER" id="PTHR37482">
    <property type="entry name" value="OUTER MEMBRANE PROTEIN ASSEMBLY FACTOR BAME"/>
    <property type="match status" value="1"/>
</dbReference>
<dbReference type="GO" id="GO:0051205">
    <property type="term" value="P:protein insertion into membrane"/>
    <property type="evidence" value="ECO:0007669"/>
    <property type="project" value="UniProtKB-UniRule"/>
</dbReference>
<dbReference type="InterPro" id="IPR007450">
    <property type="entry name" value="BamE_dom"/>
</dbReference>
<comment type="subunit">
    <text evidence="4">Part of the Bam complex.</text>
</comment>
<proteinExistence type="inferred from homology"/>
<gene>
    <name evidence="4" type="primary">bamE</name>
    <name evidence="6" type="ORF">B1207_13570</name>
</gene>
<dbReference type="GO" id="GO:1990063">
    <property type="term" value="C:Bam protein complex"/>
    <property type="evidence" value="ECO:0007669"/>
    <property type="project" value="TreeGrafter"/>
</dbReference>
<dbReference type="Proteomes" id="UP000249458">
    <property type="component" value="Unassembled WGS sequence"/>
</dbReference>
<evidence type="ECO:0000256" key="2">
    <source>
        <dbReference type="ARBA" id="ARBA00023136"/>
    </source>
</evidence>
<evidence type="ECO:0000259" key="5">
    <source>
        <dbReference type="Pfam" id="PF04355"/>
    </source>
</evidence>
<evidence type="ECO:0000313" key="7">
    <source>
        <dbReference type="Proteomes" id="UP000249458"/>
    </source>
</evidence>